<keyword evidence="4 5" id="KW-0472">Membrane</keyword>
<keyword evidence="7" id="KW-1185">Reference proteome</keyword>
<dbReference type="EMBL" id="CP032406">
    <property type="protein sequence ID" value="QRF54191.1"/>
    <property type="molecule type" value="Genomic_DNA"/>
</dbReference>
<evidence type="ECO:0000256" key="4">
    <source>
        <dbReference type="ARBA" id="ARBA00023136"/>
    </source>
</evidence>
<geneLocation type="plasmid" evidence="6 7">
    <name>p1</name>
</geneLocation>
<dbReference type="RefSeq" id="WP_203020588.1">
    <property type="nucleotide sequence ID" value="NZ_CP032406.1"/>
</dbReference>
<dbReference type="InterPro" id="IPR007318">
    <property type="entry name" value="Phopholipid_MeTrfase"/>
</dbReference>
<dbReference type="Proteomes" id="UP000596351">
    <property type="component" value="Plasmid p1"/>
</dbReference>
<keyword evidence="6" id="KW-0614">Plasmid</keyword>
<name>A0ABX7F1K9_9HYPH</name>
<evidence type="ECO:0000313" key="7">
    <source>
        <dbReference type="Proteomes" id="UP000596351"/>
    </source>
</evidence>
<evidence type="ECO:0000313" key="6">
    <source>
        <dbReference type="EMBL" id="QRF54191.1"/>
    </source>
</evidence>
<keyword evidence="2 5" id="KW-0812">Transmembrane</keyword>
<protein>
    <submittedName>
        <fullName evidence="6">Isoprenylcysteine carboxylmethyltransferase family protein</fullName>
    </submittedName>
</protein>
<feature type="transmembrane region" description="Helical" evidence="5">
    <location>
        <begin position="12"/>
        <end position="34"/>
    </location>
</feature>
<feature type="transmembrane region" description="Helical" evidence="5">
    <location>
        <begin position="46"/>
        <end position="66"/>
    </location>
</feature>
<comment type="subcellular location">
    <subcellularLocation>
        <location evidence="1">Endomembrane system</location>
        <topology evidence="1">Multi-pass membrane protein</topology>
    </subcellularLocation>
</comment>
<gene>
    <name evidence="6" type="ORF">D4A92_21875</name>
</gene>
<feature type="transmembrane region" description="Helical" evidence="5">
    <location>
        <begin position="87"/>
        <end position="119"/>
    </location>
</feature>
<sequence length="205" mass="22529">MNDVQPPFLQHYRINALRVAAAIGFGVMAVTAAPPPLPLLSPFFEIWGITAIFVAIAGRAWVLLYIGGRKNSELVTYGPYSITRNPLYVFSLTGITGVGLLTGSLISMTAFVLCAYLAFEMAIRGEETHLSSRYGHRFHAYRQAVPRFWPDFSLWRESDTLPLSSGRALASLRDGGVFILAWIGIELLKVGQETGLLPVVVTLPF</sequence>
<evidence type="ECO:0000256" key="3">
    <source>
        <dbReference type="ARBA" id="ARBA00022989"/>
    </source>
</evidence>
<keyword evidence="3 5" id="KW-1133">Transmembrane helix</keyword>
<proteinExistence type="predicted"/>
<evidence type="ECO:0000256" key="5">
    <source>
        <dbReference type="SAM" id="Phobius"/>
    </source>
</evidence>
<dbReference type="PANTHER" id="PTHR12714">
    <property type="entry name" value="PROTEIN-S ISOPRENYLCYSTEINE O-METHYLTRANSFERASE"/>
    <property type="match status" value="1"/>
</dbReference>
<dbReference type="Pfam" id="PF04191">
    <property type="entry name" value="PEMT"/>
    <property type="match status" value="1"/>
</dbReference>
<evidence type="ECO:0000256" key="2">
    <source>
        <dbReference type="ARBA" id="ARBA00022692"/>
    </source>
</evidence>
<accession>A0ABX7F1K9</accession>
<evidence type="ECO:0000256" key="1">
    <source>
        <dbReference type="ARBA" id="ARBA00004127"/>
    </source>
</evidence>
<reference evidence="6 7" key="1">
    <citation type="submission" date="2018-09" db="EMBL/GenBank/DDBJ databases">
        <title>Rhizobium sp. MAE2-X.</title>
        <authorList>
            <person name="Lee Y."/>
            <person name="Jeon C.O."/>
        </authorList>
    </citation>
    <scope>NUCLEOTIDE SEQUENCE [LARGE SCALE GENOMIC DNA]</scope>
    <source>
        <strain evidence="6 7">MAE2-X</strain>
        <plasmid evidence="6 7">p1</plasmid>
    </source>
</reference>
<dbReference type="Gene3D" id="1.20.120.1630">
    <property type="match status" value="1"/>
</dbReference>
<organism evidence="6 7">
    <name type="scientific">Rhizobium rosettiformans</name>
    <dbReference type="NCBI Taxonomy" id="1368430"/>
    <lineage>
        <taxon>Bacteria</taxon>
        <taxon>Pseudomonadati</taxon>
        <taxon>Pseudomonadota</taxon>
        <taxon>Alphaproteobacteria</taxon>
        <taxon>Hyphomicrobiales</taxon>
        <taxon>Rhizobiaceae</taxon>
        <taxon>Rhizobium/Agrobacterium group</taxon>
        <taxon>Rhizobium</taxon>
    </lineage>
</organism>
<dbReference type="PANTHER" id="PTHR12714:SF9">
    <property type="entry name" value="PROTEIN-S-ISOPRENYLCYSTEINE O-METHYLTRANSFERASE"/>
    <property type="match status" value="1"/>
</dbReference>